<organism evidence="1 2">
    <name type="scientific">Sphingoaurantiacus capsulatus</name>
    <dbReference type="NCBI Taxonomy" id="1771310"/>
    <lineage>
        <taxon>Bacteria</taxon>
        <taxon>Pseudomonadati</taxon>
        <taxon>Pseudomonadota</taxon>
        <taxon>Alphaproteobacteria</taxon>
        <taxon>Sphingomonadales</taxon>
        <taxon>Sphingosinicellaceae</taxon>
        <taxon>Sphingoaurantiacus</taxon>
    </lineage>
</organism>
<name>A0ABV7XER8_9SPHN</name>
<reference evidence="2" key="1">
    <citation type="journal article" date="2019" name="Int. J. Syst. Evol. Microbiol.">
        <title>The Global Catalogue of Microorganisms (GCM) 10K type strain sequencing project: providing services to taxonomists for standard genome sequencing and annotation.</title>
        <authorList>
            <consortium name="The Broad Institute Genomics Platform"/>
            <consortium name="The Broad Institute Genome Sequencing Center for Infectious Disease"/>
            <person name="Wu L."/>
            <person name="Ma J."/>
        </authorList>
    </citation>
    <scope>NUCLEOTIDE SEQUENCE [LARGE SCALE GENOMIC DNA]</scope>
    <source>
        <strain evidence="2">KCTC 42644</strain>
    </source>
</reference>
<accession>A0ABV7XER8</accession>
<proteinExistence type="predicted"/>
<dbReference type="Proteomes" id="UP001595615">
    <property type="component" value="Unassembled WGS sequence"/>
</dbReference>
<dbReference type="EMBL" id="JBHRXV010000011">
    <property type="protein sequence ID" value="MFC3713573.1"/>
    <property type="molecule type" value="Genomic_DNA"/>
</dbReference>
<dbReference type="PANTHER" id="PTHR40275:SF1">
    <property type="entry name" value="SSL7038 PROTEIN"/>
    <property type="match status" value="1"/>
</dbReference>
<dbReference type="PANTHER" id="PTHR40275">
    <property type="entry name" value="SSL7038 PROTEIN"/>
    <property type="match status" value="1"/>
</dbReference>
<dbReference type="InterPro" id="IPR014057">
    <property type="entry name" value="HI1420"/>
</dbReference>
<dbReference type="NCBIfam" id="TIGR02684">
    <property type="entry name" value="dnstrm_HI1420"/>
    <property type="match status" value="1"/>
</dbReference>
<protein>
    <submittedName>
        <fullName evidence="1">Addiction module antidote protein</fullName>
    </submittedName>
</protein>
<evidence type="ECO:0000313" key="1">
    <source>
        <dbReference type="EMBL" id="MFC3713573.1"/>
    </source>
</evidence>
<comment type="caution">
    <text evidence="1">The sequence shown here is derived from an EMBL/GenBank/DDBJ whole genome shotgun (WGS) entry which is preliminary data.</text>
</comment>
<keyword evidence="2" id="KW-1185">Reference proteome</keyword>
<dbReference type="InterPro" id="IPR010982">
    <property type="entry name" value="Lambda_DNA-bd_dom_sf"/>
</dbReference>
<dbReference type="Pfam" id="PF21716">
    <property type="entry name" value="dnstrm_HI1420"/>
    <property type="match status" value="1"/>
</dbReference>
<evidence type="ECO:0000313" key="2">
    <source>
        <dbReference type="Proteomes" id="UP001595615"/>
    </source>
</evidence>
<sequence>MGVPTRPFDAAKYLNAPEAVAEYMTAAFETDDLAFIADAIGVIARSKGMSQVARDAGVARESLYKALSPSGNPEFGTVLRVLQSLGLRLTAEVRETSLEPA</sequence>
<gene>
    <name evidence="1" type="ORF">ACFOMD_13410</name>
</gene>
<dbReference type="SUPFAM" id="SSF47413">
    <property type="entry name" value="lambda repressor-like DNA-binding domains"/>
    <property type="match status" value="1"/>
</dbReference>
<dbReference type="RefSeq" id="WP_380862195.1">
    <property type="nucleotide sequence ID" value="NZ_JBHRXV010000011.1"/>
</dbReference>